<dbReference type="InterPro" id="IPR036388">
    <property type="entry name" value="WH-like_DNA-bd_sf"/>
</dbReference>
<dbReference type="EMBL" id="CAEZUX010000121">
    <property type="protein sequence ID" value="CAB4619798.1"/>
    <property type="molecule type" value="Genomic_DNA"/>
</dbReference>
<dbReference type="AlphaFoldDB" id="A0A6J6IEL8"/>
<evidence type="ECO:0000313" key="2">
    <source>
        <dbReference type="EMBL" id="CAB4619798.1"/>
    </source>
</evidence>
<dbReference type="InterPro" id="IPR000835">
    <property type="entry name" value="HTH_MarR-typ"/>
</dbReference>
<dbReference type="Pfam" id="PF12802">
    <property type="entry name" value="MarR_2"/>
    <property type="match status" value="1"/>
</dbReference>
<dbReference type="GO" id="GO:0003700">
    <property type="term" value="F:DNA-binding transcription factor activity"/>
    <property type="evidence" value="ECO:0007669"/>
    <property type="project" value="InterPro"/>
</dbReference>
<dbReference type="Gene3D" id="1.10.10.10">
    <property type="entry name" value="Winged helix-like DNA-binding domain superfamily/Winged helix DNA-binding domain"/>
    <property type="match status" value="1"/>
</dbReference>
<proteinExistence type="predicted"/>
<dbReference type="InterPro" id="IPR039422">
    <property type="entry name" value="MarR/SlyA-like"/>
</dbReference>
<feature type="domain" description="HTH marR-type" evidence="1">
    <location>
        <begin position="1"/>
        <end position="145"/>
    </location>
</feature>
<dbReference type="GO" id="GO:0006950">
    <property type="term" value="P:response to stress"/>
    <property type="evidence" value="ECO:0007669"/>
    <property type="project" value="TreeGrafter"/>
</dbReference>
<organism evidence="2">
    <name type="scientific">freshwater metagenome</name>
    <dbReference type="NCBI Taxonomy" id="449393"/>
    <lineage>
        <taxon>unclassified sequences</taxon>
        <taxon>metagenomes</taxon>
        <taxon>ecological metagenomes</taxon>
    </lineage>
</organism>
<protein>
    <submittedName>
        <fullName evidence="2">Unannotated protein</fullName>
    </submittedName>
</protein>
<dbReference type="PANTHER" id="PTHR33164">
    <property type="entry name" value="TRANSCRIPTIONAL REGULATOR, MARR FAMILY"/>
    <property type="match status" value="1"/>
</dbReference>
<evidence type="ECO:0000259" key="1">
    <source>
        <dbReference type="PROSITE" id="PS50995"/>
    </source>
</evidence>
<accession>A0A6J6IEL8</accession>
<gene>
    <name evidence="2" type="ORF">UFOPK1874_00959</name>
</gene>
<dbReference type="SUPFAM" id="SSF46785">
    <property type="entry name" value="Winged helix' DNA-binding domain"/>
    <property type="match status" value="1"/>
</dbReference>
<dbReference type="PROSITE" id="PS50995">
    <property type="entry name" value="HTH_MARR_2"/>
    <property type="match status" value="1"/>
</dbReference>
<dbReference type="SMART" id="SM00347">
    <property type="entry name" value="HTH_MARR"/>
    <property type="match status" value="1"/>
</dbReference>
<dbReference type="InterPro" id="IPR036390">
    <property type="entry name" value="WH_DNA-bd_sf"/>
</dbReference>
<name>A0A6J6IEL8_9ZZZZ</name>
<dbReference type="PANTHER" id="PTHR33164:SF99">
    <property type="entry name" value="MARR FAMILY REGULATORY PROTEIN"/>
    <property type="match status" value="1"/>
</dbReference>
<reference evidence="2" key="1">
    <citation type="submission" date="2020-05" db="EMBL/GenBank/DDBJ databases">
        <authorList>
            <person name="Chiriac C."/>
            <person name="Salcher M."/>
            <person name="Ghai R."/>
            <person name="Kavagutti S V."/>
        </authorList>
    </citation>
    <scope>NUCLEOTIDE SEQUENCE</scope>
</reference>
<sequence>MATKWLSPQEMDAWLAFIETTGDLMKAIERDLAEFGLDRGDYQLLAMLSESEDQQMRMCDLADRLRLTRSGLTRRMEGVLKKKLVTRIQSTEDGRVAFAQLTAKGFDLLKSAAPSHLDSVRRLMIDLLSPAEIKAFATGFKKISTNLNAE</sequence>